<dbReference type="SUPFAM" id="SSF50998">
    <property type="entry name" value="Quinoprotein alcohol dehydrogenase-like"/>
    <property type="match status" value="1"/>
</dbReference>
<dbReference type="EMBL" id="SZQA01000019">
    <property type="protein sequence ID" value="TKK86814.1"/>
    <property type="molecule type" value="Genomic_DNA"/>
</dbReference>
<dbReference type="Gene3D" id="2.60.120.260">
    <property type="entry name" value="Galactose-binding domain-like"/>
    <property type="match status" value="1"/>
</dbReference>
<dbReference type="PANTHER" id="PTHR31778">
    <property type="entry name" value="BUD SITE SELECTION PROTEIN RAX2"/>
    <property type="match status" value="1"/>
</dbReference>
<dbReference type="InterPro" id="IPR011047">
    <property type="entry name" value="Quinoprotein_ADH-like_sf"/>
</dbReference>
<accession>A0A4U3MEX5</accession>
<evidence type="ECO:0000313" key="3">
    <source>
        <dbReference type="Proteomes" id="UP000308705"/>
    </source>
</evidence>
<dbReference type="Pfam" id="PF13360">
    <property type="entry name" value="PQQ_2"/>
    <property type="match status" value="1"/>
</dbReference>
<dbReference type="InterPro" id="IPR002372">
    <property type="entry name" value="PQQ_rpt_dom"/>
</dbReference>
<dbReference type="GO" id="GO:1902929">
    <property type="term" value="C:plasma membrane of growing cell tip"/>
    <property type="evidence" value="ECO:0007669"/>
    <property type="project" value="TreeGrafter"/>
</dbReference>
<reference evidence="2 3" key="1">
    <citation type="submission" date="2019-04" db="EMBL/GenBank/DDBJ databases">
        <title>Herbidospora sp. NEAU-GS14.nov., a novel actinomycete isolated from soil.</title>
        <authorList>
            <person name="Han L."/>
        </authorList>
    </citation>
    <scope>NUCLEOTIDE SEQUENCE [LARGE SCALE GENOMIC DNA]</scope>
    <source>
        <strain evidence="2 3">NEAU-GS14</strain>
    </source>
</reference>
<keyword evidence="3" id="KW-1185">Reference proteome</keyword>
<name>A0A4U3MEX5_9ACTN</name>
<dbReference type="AlphaFoldDB" id="A0A4U3MEX5"/>
<dbReference type="OrthoDB" id="9802683at2"/>
<dbReference type="InterPro" id="IPR015943">
    <property type="entry name" value="WD40/YVTN_repeat-like_dom_sf"/>
</dbReference>
<dbReference type="PANTHER" id="PTHR31778:SF2">
    <property type="entry name" value="BUD SITE SELECTION PROTEIN RAX2"/>
    <property type="match status" value="1"/>
</dbReference>
<feature type="domain" description="Pyrrolo-quinoline quinone repeat" evidence="1">
    <location>
        <begin position="83"/>
        <end position="208"/>
    </location>
</feature>
<comment type="caution">
    <text evidence="2">The sequence shown here is derived from an EMBL/GenBank/DDBJ whole genome shotgun (WGS) entry which is preliminary data.</text>
</comment>
<protein>
    <recommendedName>
        <fullName evidence="1">Pyrrolo-quinoline quinone repeat domain-containing protein</fullName>
    </recommendedName>
</protein>
<gene>
    <name evidence="2" type="ORF">FDA94_20360</name>
</gene>
<proteinExistence type="predicted"/>
<sequence>MRTLVHGRFPTRATAGLRPSASRLLAVLSLSFLLTGLLAAPAWAADYSAQPRANWLPNGRVLAIAHTGDRVVIAGEFTTLRHSATGETVGRQRVALLDAASGDLIRTWSPAVNGAVQVLAVGNGRVYLGGDFTTVAGQTRTRLAAVDLATGNVVGGWTPAANSTVRGLAVIGDTLYAGGAFTQVAGQNRTRLAAVDLGSGALRAWNPGANNTIMAMAAAPDGGSVIVGGQFRTLGGATRLFLGSVGLNGTVTGWAPPPSCDLPSNQCWVLDLAADADNVYAAIAGVGGRLAAYRLSNGSRRWERTADGDVESVAVRGSYVYAAGHFCPDFSGFQRCDFVAVDAGTGAVDTDFAPTANGQVFALHAGPDALRAGGGYGQLNGVSRPNYTEFPLLPASGDVTLVPAGSSWRYLDDGSDQGTAWRAAGFDDSGWPQGAAQFGFGDGDERQQVAPGRITYYFRTSFGVAATFGQVTMSVIRDDGAVVYLNGTEIWRDNLPTGTITAASRAVSTISGAAESQWTDVPLSPGQLQQGQNTITVEIHQDRPDSSDISFDLRLRAR</sequence>
<dbReference type="Proteomes" id="UP000308705">
    <property type="component" value="Unassembled WGS sequence"/>
</dbReference>
<organism evidence="2 3">
    <name type="scientific">Herbidospora galbida</name>
    <dbReference type="NCBI Taxonomy" id="2575442"/>
    <lineage>
        <taxon>Bacteria</taxon>
        <taxon>Bacillati</taxon>
        <taxon>Actinomycetota</taxon>
        <taxon>Actinomycetes</taxon>
        <taxon>Streptosporangiales</taxon>
        <taxon>Streptosporangiaceae</taxon>
        <taxon>Herbidospora</taxon>
    </lineage>
</organism>
<evidence type="ECO:0000313" key="2">
    <source>
        <dbReference type="EMBL" id="TKK86814.1"/>
    </source>
</evidence>
<dbReference type="Gene3D" id="2.130.10.10">
    <property type="entry name" value="YVTN repeat-like/Quinoprotein amine dehydrogenase"/>
    <property type="match status" value="1"/>
</dbReference>
<evidence type="ECO:0000259" key="1">
    <source>
        <dbReference type="Pfam" id="PF13360"/>
    </source>
</evidence>